<dbReference type="EMBL" id="AKHW03005795">
    <property type="protein sequence ID" value="KYO25426.1"/>
    <property type="molecule type" value="Genomic_DNA"/>
</dbReference>
<name>A0A151MLM0_ALLMI</name>
<evidence type="ECO:0000256" key="6">
    <source>
        <dbReference type="SAM" id="MobiDB-lite"/>
    </source>
</evidence>
<accession>A0A151MLM0</accession>
<sequence length="385" mass="44245">MSPVPWRGWREQQRGEAQRKKGSAATGHYLQRGRLYTAFQVCRHWAAAVTTSSVWHFTEISCDSEDEESMLQSLHQFLSQIKHLKIVFDQSKEINRKNVTHILDMLAMQNHKLQKLCIMCQGENPYFYSGQDILQSIRNICQSENHIDLQHIDFRRMPFTLDDGLVGLIAASSPNLHSLFINNRTLVCNVKPETIIEVLRMCPKLSTLGVYYASLSDDVFLELIKPNRGPFTGLDIFCERLDKYIPVISEELWAAVTQKHPHLCVDLEFDHTVPAWKIPRILKPNIPVDTLQLNTFTYMVNQVRFVTNSYSTMLKRLVLHTTPSEDLNASLIDLAKKCANLIEIHCYCVVSQDVVGAFLEHCPNLKGYTLKITKEQHPWKPVVVQ</sequence>
<feature type="region of interest" description="Disordered" evidence="6">
    <location>
        <begin position="1"/>
        <end position="25"/>
    </location>
</feature>
<keyword evidence="2" id="KW-0833">Ubl conjugation pathway</keyword>
<evidence type="ECO:0000313" key="8">
    <source>
        <dbReference type="Proteomes" id="UP000050525"/>
    </source>
</evidence>
<dbReference type="eggNOG" id="ENOG502QU59">
    <property type="taxonomic scope" value="Eukaryota"/>
</dbReference>
<dbReference type="STRING" id="8496.A0A151MLM0"/>
<feature type="compositionally biased region" description="Basic and acidic residues" evidence="6">
    <location>
        <begin position="8"/>
        <end position="19"/>
    </location>
</feature>
<evidence type="ECO:0000256" key="4">
    <source>
        <dbReference type="ARBA" id="ARBA00070268"/>
    </source>
</evidence>
<dbReference type="InterPro" id="IPR032675">
    <property type="entry name" value="LRR_dom_sf"/>
</dbReference>
<evidence type="ECO:0000256" key="2">
    <source>
        <dbReference type="ARBA" id="ARBA00022786"/>
    </source>
</evidence>
<evidence type="ECO:0000256" key="1">
    <source>
        <dbReference type="ARBA" id="ARBA00003437"/>
    </source>
</evidence>
<keyword evidence="8" id="KW-1185">Reference proteome</keyword>
<comment type="function">
    <text evidence="1">Substrate-recognition component of the SCF (SKP1-CUL1-F-box protein)-type E3 ubiquitin ligase complex.</text>
</comment>
<evidence type="ECO:0000256" key="5">
    <source>
        <dbReference type="ARBA" id="ARBA00077971"/>
    </source>
</evidence>
<gene>
    <name evidence="7" type="primary">FBXL8</name>
    <name evidence="7" type="ORF">Y1Q_0017014</name>
</gene>
<dbReference type="AlphaFoldDB" id="A0A151MLM0"/>
<proteinExistence type="predicted"/>
<organism evidence="7 8">
    <name type="scientific">Alligator mississippiensis</name>
    <name type="common">American alligator</name>
    <dbReference type="NCBI Taxonomy" id="8496"/>
    <lineage>
        <taxon>Eukaryota</taxon>
        <taxon>Metazoa</taxon>
        <taxon>Chordata</taxon>
        <taxon>Craniata</taxon>
        <taxon>Vertebrata</taxon>
        <taxon>Euteleostomi</taxon>
        <taxon>Archelosauria</taxon>
        <taxon>Archosauria</taxon>
        <taxon>Crocodylia</taxon>
        <taxon>Alligatoridae</taxon>
        <taxon>Alligatorinae</taxon>
        <taxon>Alligator</taxon>
    </lineage>
</organism>
<comment type="subunit">
    <text evidence="3">Directly interacts with SKP1 and CUL1.</text>
</comment>
<protein>
    <recommendedName>
        <fullName evidence="4">F-box/LRR-repeat protein 8</fullName>
    </recommendedName>
    <alternativeName>
        <fullName evidence="5">F-box and leucine-rich repeat protein 8</fullName>
    </alternativeName>
</protein>
<dbReference type="FunFam" id="3.80.10.10:FF:000260">
    <property type="entry name" value="F-box/LRR-repeat protein 8"/>
    <property type="match status" value="1"/>
</dbReference>
<dbReference type="Proteomes" id="UP000050525">
    <property type="component" value="Unassembled WGS sequence"/>
</dbReference>
<evidence type="ECO:0000256" key="3">
    <source>
        <dbReference type="ARBA" id="ARBA00062469"/>
    </source>
</evidence>
<comment type="caution">
    <text evidence="7">The sequence shown here is derived from an EMBL/GenBank/DDBJ whole genome shotgun (WGS) entry which is preliminary data.</text>
</comment>
<evidence type="ECO:0000313" key="7">
    <source>
        <dbReference type="EMBL" id="KYO25426.1"/>
    </source>
</evidence>
<dbReference type="SUPFAM" id="SSF52047">
    <property type="entry name" value="RNI-like"/>
    <property type="match status" value="1"/>
</dbReference>
<dbReference type="Gene3D" id="3.80.10.10">
    <property type="entry name" value="Ribonuclease Inhibitor"/>
    <property type="match status" value="1"/>
</dbReference>
<reference evidence="7 8" key="1">
    <citation type="journal article" date="2012" name="Genome Biol.">
        <title>Sequencing three crocodilian genomes to illuminate the evolution of archosaurs and amniotes.</title>
        <authorList>
            <person name="St John J.A."/>
            <person name="Braun E.L."/>
            <person name="Isberg S.R."/>
            <person name="Miles L.G."/>
            <person name="Chong A.Y."/>
            <person name="Gongora J."/>
            <person name="Dalzell P."/>
            <person name="Moran C."/>
            <person name="Bed'hom B."/>
            <person name="Abzhanov A."/>
            <person name="Burgess S.C."/>
            <person name="Cooksey A.M."/>
            <person name="Castoe T.A."/>
            <person name="Crawford N.G."/>
            <person name="Densmore L.D."/>
            <person name="Drew J.C."/>
            <person name="Edwards S.V."/>
            <person name="Faircloth B.C."/>
            <person name="Fujita M.K."/>
            <person name="Greenwold M.J."/>
            <person name="Hoffmann F.G."/>
            <person name="Howard J.M."/>
            <person name="Iguchi T."/>
            <person name="Janes D.E."/>
            <person name="Khan S.Y."/>
            <person name="Kohno S."/>
            <person name="de Koning A.J."/>
            <person name="Lance S.L."/>
            <person name="McCarthy F.M."/>
            <person name="McCormack J.E."/>
            <person name="Merchant M.E."/>
            <person name="Peterson D.G."/>
            <person name="Pollock D.D."/>
            <person name="Pourmand N."/>
            <person name="Raney B.J."/>
            <person name="Roessler K.A."/>
            <person name="Sanford J.R."/>
            <person name="Sawyer R.H."/>
            <person name="Schmidt C.J."/>
            <person name="Triplett E.W."/>
            <person name="Tuberville T.D."/>
            <person name="Venegas-Anaya M."/>
            <person name="Howard J.T."/>
            <person name="Jarvis E.D."/>
            <person name="Guillette L.J.Jr."/>
            <person name="Glenn T.C."/>
            <person name="Green R.E."/>
            <person name="Ray D.A."/>
        </authorList>
    </citation>
    <scope>NUCLEOTIDE SEQUENCE [LARGE SCALE GENOMIC DNA]</scope>
    <source>
        <strain evidence="7">KSC_2009_1</strain>
    </source>
</reference>